<gene>
    <name evidence="1" type="ORF">CHI95_03055</name>
</gene>
<reference evidence="1 2" key="1">
    <citation type="submission" date="2017-07" db="EMBL/GenBank/DDBJ databases">
        <title>blaIMP-27 on transferable plasmids in Proteus mirabilis and Providencia rettgeri.</title>
        <authorList>
            <person name="Potter R."/>
        </authorList>
    </citation>
    <scope>NUCLEOTIDE SEQUENCE [LARGE SCALE GENOMIC DNA]</scope>
    <source>
        <strain evidence="1 2">PR1</strain>
    </source>
</reference>
<evidence type="ECO:0000313" key="1">
    <source>
        <dbReference type="EMBL" id="OZS76168.1"/>
    </source>
</evidence>
<organism evidence="1 2">
    <name type="scientific">Providencia rettgeri</name>
    <dbReference type="NCBI Taxonomy" id="587"/>
    <lineage>
        <taxon>Bacteria</taxon>
        <taxon>Pseudomonadati</taxon>
        <taxon>Pseudomonadota</taxon>
        <taxon>Gammaproteobacteria</taxon>
        <taxon>Enterobacterales</taxon>
        <taxon>Morganellaceae</taxon>
        <taxon>Providencia</taxon>
    </lineage>
</organism>
<dbReference type="AlphaFoldDB" id="A0A264VXU8"/>
<name>A0A264VXU8_PRORE</name>
<comment type="caution">
    <text evidence="1">The sequence shown here is derived from an EMBL/GenBank/DDBJ whole genome shotgun (WGS) entry which is preliminary data.</text>
</comment>
<protein>
    <submittedName>
        <fullName evidence="1">Tryptophan synthase subunit alpha</fullName>
    </submittedName>
</protein>
<accession>A0A264VXU8</accession>
<dbReference type="RefSeq" id="WP_094960725.1">
    <property type="nucleotide sequence ID" value="NZ_NOWC01000002.1"/>
</dbReference>
<proteinExistence type="predicted"/>
<sequence>MKITYRHEENQDIIELAYTILEKDNLRYALESVTRKADVEIKTYGFIFKRTIIIGQPDQIQIAGKALARRYSH</sequence>
<dbReference type="Proteomes" id="UP000216001">
    <property type="component" value="Unassembled WGS sequence"/>
</dbReference>
<dbReference type="EMBL" id="NOWC01000002">
    <property type="protein sequence ID" value="OZS76168.1"/>
    <property type="molecule type" value="Genomic_DNA"/>
</dbReference>
<evidence type="ECO:0000313" key="2">
    <source>
        <dbReference type="Proteomes" id="UP000216001"/>
    </source>
</evidence>